<name>A0A1I4XS89_9FLAO</name>
<evidence type="ECO:0000256" key="1">
    <source>
        <dbReference type="SAM" id="Phobius"/>
    </source>
</evidence>
<dbReference type="AlphaFoldDB" id="A0A1I4XS89"/>
<dbReference type="OrthoDB" id="8536716at2"/>
<evidence type="ECO:0000313" key="2">
    <source>
        <dbReference type="EMBL" id="SFN28149.1"/>
    </source>
</evidence>
<dbReference type="Pfam" id="PF11750">
    <property type="entry name" value="DUF3307"/>
    <property type="match status" value="1"/>
</dbReference>
<dbReference type="RefSeq" id="WP_091519117.1">
    <property type="nucleotide sequence ID" value="NZ_FOVI01000003.1"/>
</dbReference>
<feature type="transmembrane region" description="Helical" evidence="1">
    <location>
        <begin position="215"/>
        <end position="238"/>
    </location>
</feature>
<accession>A0A1I4XS89</accession>
<evidence type="ECO:0008006" key="4">
    <source>
        <dbReference type="Google" id="ProtNLM"/>
    </source>
</evidence>
<keyword evidence="3" id="KW-1185">Reference proteome</keyword>
<keyword evidence="1" id="KW-1133">Transmembrane helix</keyword>
<sequence length="242" mass="27697">MWLLLLKFLAAHFLGDFVFQTKKMVQNKHKPVYFASHIAIHAALMCLFLANDNMWWAIILVTVFHALFDWIKLKLASKIKAPILFIADQMVHLATIIVVLMIFSTLEISFDFINKPQIWLVLVAVILVTQVTAILIRILLSPYQQYKKVQEHSVQITGEKVLFNAGKYIGILERLFIFGFVVANFWEGIGFLLAAKSIFRFGDLNNAKERHLTEYVLIGSFLSFGCAIAVGLIFNYVLHHLI</sequence>
<protein>
    <recommendedName>
        <fullName evidence="4">DUF3307 domain-containing protein</fullName>
    </recommendedName>
</protein>
<dbReference type="STRING" id="913024.SAMN05421741_10392"/>
<gene>
    <name evidence="2" type="ORF">SAMN05421741_10392</name>
</gene>
<proteinExistence type="predicted"/>
<feature type="transmembrane region" description="Helical" evidence="1">
    <location>
        <begin position="83"/>
        <end position="106"/>
    </location>
</feature>
<evidence type="ECO:0000313" key="3">
    <source>
        <dbReference type="Proteomes" id="UP000199036"/>
    </source>
</evidence>
<dbReference type="Proteomes" id="UP000199036">
    <property type="component" value="Unassembled WGS sequence"/>
</dbReference>
<dbReference type="InterPro" id="IPR021737">
    <property type="entry name" value="Phage_phiKZ_Orf197"/>
</dbReference>
<feature type="transmembrane region" description="Helical" evidence="1">
    <location>
        <begin position="118"/>
        <end position="140"/>
    </location>
</feature>
<organism evidence="2 3">
    <name type="scientific">Paenimyroides ummariense</name>
    <dbReference type="NCBI Taxonomy" id="913024"/>
    <lineage>
        <taxon>Bacteria</taxon>
        <taxon>Pseudomonadati</taxon>
        <taxon>Bacteroidota</taxon>
        <taxon>Flavobacteriia</taxon>
        <taxon>Flavobacteriales</taxon>
        <taxon>Flavobacteriaceae</taxon>
        <taxon>Paenimyroides</taxon>
    </lineage>
</organism>
<keyword evidence="1" id="KW-0472">Membrane</keyword>
<dbReference type="EMBL" id="FOVI01000003">
    <property type="protein sequence ID" value="SFN28149.1"/>
    <property type="molecule type" value="Genomic_DNA"/>
</dbReference>
<keyword evidence="1" id="KW-0812">Transmembrane</keyword>
<feature type="transmembrane region" description="Helical" evidence="1">
    <location>
        <begin position="175"/>
        <end position="195"/>
    </location>
</feature>
<feature type="transmembrane region" description="Helical" evidence="1">
    <location>
        <begin position="32"/>
        <end position="50"/>
    </location>
</feature>
<reference evidence="3" key="1">
    <citation type="submission" date="2016-10" db="EMBL/GenBank/DDBJ databases">
        <authorList>
            <person name="Varghese N."/>
            <person name="Submissions S."/>
        </authorList>
    </citation>
    <scope>NUCLEOTIDE SEQUENCE [LARGE SCALE GENOMIC DNA]</scope>
    <source>
        <strain evidence="3">DS-12</strain>
    </source>
</reference>